<keyword evidence="2" id="KW-1185">Reference proteome</keyword>
<gene>
    <name evidence="1" type="ORF">TSAR_014027</name>
</gene>
<proteinExistence type="predicted"/>
<dbReference type="Proteomes" id="UP000215335">
    <property type="component" value="Unassembled WGS sequence"/>
</dbReference>
<accession>A0A232EER5</accession>
<sequence>TILCKDYDCETVHAVDIYHGTKKPEDPNVFLKQFAEEAKDLMSTGLKYIDKTYHVIINGLNFDSPAKSYVLCTKYQIKCKIEGDYLNCNTLLRIDDFFKNMEYLHEYQCGVSILIELPDL</sequence>
<feature type="non-terminal residue" evidence="1">
    <location>
        <position position="1"/>
    </location>
</feature>
<evidence type="ECO:0000313" key="2">
    <source>
        <dbReference type="Proteomes" id="UP000215335"/>
    </source>
</evidence>
<reference evidence="1 2" key="1">
    <citation type="journal article" date="2017" name="Curr. Biol.">
        <title>The Evolution of Venom by Co-option of Single-Copy Genes.</title>
        <authorList>
            <person name="Martinson E.O."/>
            <person name="Mrinalini"/>
            <person name="Kelkar Y.D."/>
            <person name="Chang C.H."/>
            <person name="Werren J.H."/>
        </authorList>
    </citation>
    <scope>NUCLEOTIDE SEQUENCE [LARGE SCALE GENOMIC DNA]</scope>
    <source>
        <strain evidence="1 2">Alberta</strain>
        <tissue evidence="1">Whole body</tissue>
    </source>
</reference>
<protein>
    <submittedName>
        <fullName evidence="1">Uncharacterized protein</fullName>
    </submittedName>
</protein>
<evidence type="ECO:0000313" key="1">
    <source>
        <dbReference type="EMBL" id="OXU16824.1"/>
    </source>
</evidence>
<dbReference type="STRING" id="543379.A0A232EER5"/>
<comment type="caution">
    <text evidence="1">The sequence shown here is derived from an EMBL/GenBank/DDBJ whole genome shotgun (WGS) entry which is preliminary data.</text>
</comment>
<dbReference type="EMBL" id="NNAY01005253">
    <property type="protein sequence ID" value="OXU16824.1"/>
    <property type="molecule type" value="Genomic_DNA"/>
</dbReference>
<organism evidence="1 2">
    <name type="scientific">Trichomalopsis sarcophagae</name>
    <dbReference type="NCBI Taxonomy" id="543379"/>
    <lineage>
        <taxon>Eukaryota</taxon>
        <taxon>Metazoa</taxon>
        <taxon>Ecdysozoa</taxon>
        <taxon>Arthropoda</taxon>
        <taxon>Hexapoda</taxon>
        <taxon>Insecta</taxon>
        <taxon>Pterygota</taxon>
        <taxon>Neoptera</taxon>
        <taxon>Endopterygota</taxon>
        <taxon>Hymenoptera</taxon>
        <taxon>Apocrita</taxon>
        <taxon>Proctotrupomorpha</taxon>
        <taxon>Chalcidoidea</taxon>
        <taxon>Pteromalidae</taxon>
        <taxon>Pteromalinae</taxon>
        <taxon>Trichomalopsis</taxon>
    </lineage>
</organism>
<name>A0A232EER5_9HYME</name>
<dbReference type="AlphaFoldDB" id="A0A232EER5"/>